<feature type="region of interest" description="Disordered" evidence="3">
    <location>
        <begin position="263"/>
        <end position="288"/>
    </location>
</feature>
<evidence type="ECO:0000313" key="5">
    <source>
        <dbReference type="Proteomes" id="UP001652581"/>
    </source>
</evidence>
<feature type="region of interest" description="Disordered" evidence="3">
    <location>
        <begin position="357"/>
        <end position="392"/>
    </location>
</feature>
<feature type="region of interest" description="Disordered" evidence="3">
    <location>
        <begin position="38"/>
        <end position="115"/>
    </location>
</feature>
<feature type="compositionally biased region" description="Basic and acidic residues" evidence="3">
    <location>
        <begin position="272"/>
        <end position="281"/>
    </location>
</feature>
<feature type="region of interest" description="Disordered" evidence="3">
    <location>
        <begin position="512"/>
        <end position="571"/>
    </location>
</feature>
<sequence length="847" mass="95725">MVVKLGASNGSSMDSLKSVEKKILRVKFAPRFEDLSVSSVSSIPGIDDSWHPSDDDSDLAPKSTSKIQLPNHVDQLSGAAGQGEKNTLNGQIENSTEMHPHLKPAVGVKDSLPNKTGGMKNLQTFKSDWDSTSLRPNNVAGQRTKHLKVDKCLLVSQSVTTNQSAPTELRQTAPVDKDQMNIGAVSLSENAALRGLHESQLPENRNSKEADLDLEMTSKEEQEGLDGSENNQSQDTCVLQACTVKEKKSEGQIRQINLSPVHLQKMPGEPGMNKEQDRKDVPVSSKHSCVEKHEDMWVKKGKLDWKNNTKFITKKLNQKVSKIREKCKVTFHHKAESLHDNSELHGDLKELPSNMTNNICDSEEKDAPGASVSAGSQALPQHEEPSLENVFPSYSKSGSAKYGCQSSSKLYLNENKLTENDKPDTEYVFNKNEEGFYNDREKEVRDQVRLMVKEDQEFVTKRKQKRSQSAPWKSDTGHAPQVKVEENRNKSGELKASETMCDGNCYKGLTQRRKRGKTDDQQFPALQKGNSDRSSKKTSAKKDKVKEQVNSVDDLDDLTLSPETAPEDRESLYPNYKNTLRLIEQLGLESKDYVTLLKIQNAVHSFGSLIECKESDCELLRGKVRKMENKVNKLQKELSEAREMHSQLEGQNVAWERELCSLREKQYSEQVFPKQQLENTVQPLEFELKSIRNKPSQDTMNFEVSDPKDNGKVLPRQLSEAESQFRGPEIELHPRRDALRPVTVLECVHRDQSQAQCSNKKIEPLYQRKQGKVNKYTGEQASLEERLCELQSENMLLQQQLDVVQNEAKSKKTINTPEPFPDHMSKAMRKQLLMLEEGNKQSINECK</sequence>
<feature type="compositionally biased region" description="Basic and acidic residues" evidence="3">
    <location>
        <begin position="530"/>
        <end position="547"/>
    </location>
</feature>
<dbReference type="PANTHER" id="PTHR22245">
    <property type="entry name" value="COILED-COIL DOMAIN-CONTAINING PROTEIN 144A-RELATED"/>
    <property type="match status" value="1"/>
</dbReference>
<dbReference type="Pfam" id="PF14915">
    <property type="entry name" value="CCDC144C"/>
    <property type="match status" value="1"/>
</dbReference>
<dbReference type="InterPro" id="IPR040118">
    <property type="entry name" value="C144A/B/C"/>
</dbReference>
<name>A0ABM5CRC6_VICPA</name>
<feature type="region of interest" description="Disordered" evidence="3">
    <location>
        <begin position="457"/>
        <end position="495"/>
    </location>
</feature>
<keyword evidence="5" id="KW-1185">Reference proteome</keyword>
<evidence type="ECO:0000256" key="2">
    <source>
        <dbReference type="SAM" id="Coils"/>
    </source>
</evidence>
<feature type="coiled-coil region" evidence="2">
    <location>
        <begin position="610"/>
        <end position="694"/>
    </location>
</feature>
<dbReference type="PANTHER" id="PTHR22245:SF3">
    <property type="entry name" value="COILED-COIL DOMAIN-CONTAINING PROTEIN 144A-RELATED"/>
    <property type="match status" value="1"/>
</dbReference>
<evidence type="ECO:0000313" key="6">
    <source>
        <dbReference type="RefSeq" id="XP_072811204.1"/>
    </source>
</evidence>
<feature type="domain" description="CCDC144C-like coiled-coil" evidence="4">
    <location>
        <begin position="697"/>
        <end position="846"/>
    </location>
</feature>
<organism evidence="5 6">
    <name type="scientific">Vicugna pacos</name>
    <name type="common">Alpaca</name>
    <name type="synonym">Lama pacos</name>
    <dbReference type="NCBI Taxonomy" id="30538"/>
    <lineage>
        <taxon>Eukaryota</taxon>
        <taxon>Metazoa</taxon>
        <taxon>Chordata</taxon>
        <taxon>Craniata</taxon>
        <taxon>Vertebrata</taxon>
        <taxon>Euteleostomi</taxon>
        <taxon>Mammalia</taxon>
        <taxon>Eutheria</taxon>
        <taxon>Laurasiatheria</taxon>
        <taxon>Artiodactyla</taxon>
        <taxon>Tylopoda</taxon>
        <taxon>Camelidae</taxon>
        <taxon>Vicugna</taxon>
    </lineage>
</organism>
<keyword evidence="1 2" id="KW-0175">Coiled coil</keyword>
<evidence type="ECO:0000256" key="3">
    <source>
        <dbReference type="SAM" id="MobiDB-lite"/>
    </source>
</evidence>
<proteinExistence type="predicted"/>
<protein>
    <submittedName>
        <fullName evidence="6">Coiled-coil domain-containing protein 144B isoform X1</fullName>
    </submittedName>
</protein>
<dbReference type="InterPro" id="IPR039497">
    <property type="entry name" value="CC144C-like_CC_dom"/>
</dbReference>
<dbReference type="GeneID" id="140691473"/>
<reference evidence="6" key="1">
    <citation type="submission" date="2025-08" db="UniProtKB">
        <authorList>
            <consortium name="RefSeq"/>
        </authorList>
    </citation>
    <scope>IDENTIFICATION</scope>
</reference>
<feature type="compositionally biased region" description="Basic and acidic residues" evidence="3">
    <location>
        <begin position="483"/>
        <end position="495"/>
    </location>
</feature>
<evidence type="ECO:0000259" key="4">
    <source>
        <dbReference type="Pfam" id="PF14915"/>
    </source>
</evidence>
<feature type="compositionally biased region" description="Polar residues" evidence="3">
    <location>
        <begin position="84"/>
        <end position="97"/>
    </location>
</feature>
<evidence type="ECO:0000256" key="1">
    <source>
        <dbReference type="ARBA" id="ARBA00023054"/>
    </source>
</evidence>
<gene>
    <name evidence="6" type="primary">LOC140691473</name>
</gene>
<dbReference type="RefSeq" id="XP_072811204.1">
    <property type="nucleotide sequence ID" value="XM_072955103.1"/>
</dbReference>
<accession>A0ABM5CRC6</accession>
<dbReference type="Proteomes" id="UP001652581">
    <property type="component" value="Chromosome 35"/>
</dbReference>